<comment type="function">
    <text evidence="17">A probable ATP-dependent DNA helicase implicated in DNA repair and the maintenance of genomic stability. Acts as an anti-recombinase to counteract toxic recombination and limit crossover during meiosis. Regulates meiotic recombination and crossover homeostasis by physically dissociating strand invasion events and thereby promotes noncrossover repair by meiotic synthesis dependent strand annealing (SDSA) as well as disassembly of D loop recombination intermediates.</text>
</comment>
<dbReference type="AlphaFoldDB" id="A0A8S3ZWT5"/>
<dbReference type="EC" id="5.6.2.-" evidence="17"/>
<dbReference type="GO" id="GO:0006310">
    <property type="term" value="P:DNA recombination"/>
    <property type="evidence" value="ECO:0007669"/>
    <property type="project" value="InterPro"/>
</dbReference>
<dbReference type="InterPro" id="IPR006554">
    <property type="entry name" value="Helicase-like_DEXD_c2"/>
</dbReference>
<keyword evidence="5 17" id="KW-0227">DNA damage</keyword>
<evidence type="ECO:0000256" key="9">
    <source>
        <dbReference type="ARBA" id="ARBA00023004"/>
    </source>
</evidence>
<keyword evidence="13 17" id="KW-0413">Isomerase</keyword>
<feature type="compositionally biased region" description="Polar residues" evidence="18">
    <location>
        <begin position="862"/>
        <end position="878"/>
    </location>
</feature>
<dbReference type="InterPro" id="IPR014001">
    <property type="entry name" value="Helicase_ATP-bd"/>
</dbReference>
<name>A0A8S3ZWT5_9EUPU</name>
<dbReference type="CDD" id="cd18788">
    <property type="entry name" value="SF2_C_XPD"/>
    <property type="match status" value="1"/>
</dbReference>
<comment type="caution">
    <text evidence="20">The sequence shown here is derived from an EMBL/GenBank/DDBJ whole genome shotgun (WGS) entry which is preliminary data.</text>
</comment>
<dbReference type="GO" id="GO:0010569">
    <property type="term" value="P:regulation of double-strand break repair via homologous recombination"/>
    <property type="evidence" value="ECO:0007669"/>
    <property type="project" value="UniProtKB-UniRule"/>
</dbReference>
<dbReference type="SMART" id="SM00487">
    <property type="entry name" value="DEXDc"/>
    <property type="match status" value="1"/>
</dbReference>
<comment type="subcellular location">
    <subcellularLocation>
        <location evidence="1 17">Nucleus</location>
    </subcellularLocation>
</comment>
<dbReference type="InterPro" id="IPR030845">
    <property type="entry name" value="RTEL1"/>
</dbReference>
<feature type="binding site" evidence="17">
    <location>
        <position position="171"/>
    </location>
    <ligand>
        <name>[4Fe-4S] cluster</name>
        <dbReference type="ChEBI" id="CHEBI:49883"/>
    </ligand>
</feature>
<dbReference type="NCBIfam" id="TIGR00604">
    <property type="entry name" value="rad3"/>
    <property type="match status" value="1"/>
</dbReference>
<dbReference type="GO" id="GO:0016818">
    <property type="term" value="F:hydrolase activity, acting on acid anhydrides, in phosphorus-containing anhydrides"/>
    <property type="evidence" value="ECO:0007669"/>
    <property type="project" value="InterPro"/>
</dbReference>
<dbReference type="Pfam" id="PF23116">
    <property type="entry name" value="HHD_RTEL1"/>
    <property type="match status" value="1"/>
</dbReference>
<keyword evidence="8 17" id="KW-0067">ATP-binding</keyword>
<evidence type="ECO:0000256" key="1">
    <source>
        <dbReference type="ARBA" id="ARBA00004123"/>
    </source>
</evidence>
<dbReference type="GO" id="GO:1904430">
    <property type="term" value="P:negative regulation of t-circle formation"/>
    <property type="evidence" value="ECO:0007669"/>
    <property type="project" value="TreeGrafter"/>
</dbReference>
<dbReference type="InterPro" id="IPR036600">
    <property type="entry name" value="PAH_sf"/>
</dbReference>
<dbReference type="InterPro" id="IPR010614">
    <property type="entry name" value="RAD3-like_helicase_DEAD"/>
</dbReference>
<feature type="domain" description="Helicase ATP-binding" evidence="19">
    <location>
        <begin position="7"/>
        <end position="337"/>
    </location>
</feature>
<evidence type="ECO:0000256" key="6">
    <source>
        <dbReference type="ARBA" id="ARBA00022801"/>
    </source>
</evidence>
<keyword evidence="3 17" id="KW-0479">Metal-binding</keyword>
<protein>
    <recommendedName>
        <fullName evidence="16 17">Regulator of telomere elongation helicase 1 homolog</fullName>
        <ecNumber evidence="17">5.6.2.-</ecNumber>
    </recommendedName>
</protein>
<evidence type="ECO:0000313" key="20">
    <source>
        <dbReference type="EMBL" id="CAG5133949.1"/>
    </source>
</evidence>
<dbReference type="GO" id="GO:0006260">
    <property type="term" value="P:DNA replication"/>
    <property type="evidence" value="ECO:0007669"/>
    <property type="project" value="InterPro"/>
</dbReference>
<evidence type="ECO:0000256" key="7">
    <source>
        <dbReference type="ARBA" id="ARBA00022806"/>
    </source>
</evidence>
<keyword evidence="4 17" id="KW-0547">Nucleotide-binding</keyword>
<dbReference type="InterPro" id="IPR057498">
    <property type="entry name" value="Rtel1_ARCH"/>
</dbReference>
<dbReference type="PANTHER" id="PTHR11472:SF34">
    <property type="entry name" value="REGULATOR OF TELOMERE ELONGATION HELICASE 1"/>
    <property type="match status" value="1"/>
</dbReference>
<gene>
    <name evidence="20" type="ORF">CUNI_LOCUS19507</name>
</gene>
<dbReference type="GO" id="GO:0070182">
    <property type="term" value="F:DNA polymerase binding"/>
    <property type="evidence" value="ECO:0007669"/>
    <property type="project" value="TreeGrafter"/>
</dbReference>
<dbReference type="CDD" id="cd17970">
    <property type="entry name" value="DEAHc_FancJ"/>
    <property type="match status" value="1"/>
</dbReference>
<dbReference type="Gene3D" id="1.20.1160.20">
    <property type="match status" value="1"/>
</dbReference>
<comment type="catalytic activity">
    <reaction evidence="15 17">
        <text>ATP + H2O = ADP + phosphate + H(+)</text>
        <dbReference type="Rhea" id="RHEA:13065"/>
        <dbReference type="ChEBI" id="CHEBI:15377"/>
        <dbReference type="ChEBI" id="CHEBI:15378"/>
        <dbReference type="ChEBI" id="CHEBI:30616"/>
        <dbReference type="ChEBI" id="CHEBI:43474"/>
        <dbReference type="ChEBI" id="CHEBI:456216"/>
    </reaction>
</comment>
<dbReference type="GO" id="GO:0006355">
    <property type="term" value="P:regulation of DNA-templated transcription"/>
    <property type="evidence" value="ECO:0007669"/>
    <property type="project" value="InterPro"/>
</dbReference>
<dbReference type="GO" id="GO:0003677">
    <property type="term" value="F:DNA binding"/>
    <property type="evidence" value="ECO:0007669"/>
    <property type="project" value="UniProtKB-UniRule"/>
</dbReference>
<evidence type="ECO:0000256" key="2">
    <source>
        <dbReference type="ARBA" id="ARBA00022485"/>
    </source>
</evidence>
<dbReference type="SMART" id="SM00488">
    <property type="entry name" value="DEXDc2"/>
    <property type="match status" value="1"/>
</dbReference>
<feature type="binding site" evidence="17">
    <location>
        <position position="218"/>
    </location>
    <ligand>
        <name>[4Fe-4S] cluster</name>
        <dbReference type="ChEBI" id="CHEBI:49883"/>
    </ligand>
</feature>
<evidence type="ECO:0000256" key="15">
    <source>
        <dbReference type="ARBA" id="ARBA00049360"/>
    </source>
</evidence>
<dbReference type="Pfam" id="PF13307">
    <property type="entry name" value="Helicase_C_2"/>
    <property type="match status" value="1"/>
</dbReference>
<dbReference type="GO" id="GO:0006281">
    <property type="term" value="P:DNA repair"/>
    <property type="evidence" value="ECO:0007669"/>
    <property type="project" value="UniProtKB-UniRule"/>
</dbReference>
<evidence type="ECO:0000256" key="8">
    <source>
        <dbReference type="ARBA" id="ARBA00022840"/>
    </source>
</evidence>
<evidence type="ECO:0000256" key="18">
    <source>
        <dbReference type="SAM" id="MobiDB-lite"/>
    </source>
</evidence>
<keyword evidence="6 17" id="KW-0378">Hydrolase</keyword>
<dbReference type="GO" id="GO:0005634">
    <property type="term" value="C:nucleus"/>
    <property type="evidence" value="ECO:0007669"/>
    <property type="project" value="UniProtKB-SubCell"/>
</dbReference>
<evidence type="ECO:0000256" key="14">
    <source>
        <dbReference type="ARBA" id="ARBA00023242"/>
    </source>
</evidence>
<dbReference type="Gene3D" id="3.40.50.300">
    <property type="entry name" value="P-loop containing nucleotide triphosphate hydrolases"/>
    <property type="match status" value="2"/>
</dbReference>
<feature type="binding site" evidence="17">
    <location>
        <position position="153"/>
    </location>
    <ligand>
        <name>[4Fe-4S] cluster</name>
        <dbReference type="ChEBI" id="CHEBI:49883"/>
    </ligand>
</feature>
<dbReference type="InterPro" id="IPR027417">
    <property type="entry name" value="P-loop_NTPase"/>
</dbReference>
<comment type="similarity">
    <text evidence="17">Belongs to the helicase family. RAD3/XPD subfamily.</text>
</comment>
<reference evidence="20" key="1">
    <citation type="submission" date="2021-04" db="EMBL/GenBank/DDBJ databases">
        <authorList>
            <consortium name="Molecular Ecology Group"/>
        </authorList>
    </citation>
    <scope>NUCLEOTIDE SEQUENCE</scope>
</reference>
<feature type="region of interest" description="Disordered" evidence="18">
    <location>
        <begin position="854"/>
        <end position="889"/>
    </location>
</feature>
<keyword evidence="14 17" id="KW-0539">Nucleus</keyword>
<dbReference type="FunFam" id="3.40.50.300:FF:000431">
    <property type="entry name" value="Regulator of telomere elongation helicase 1"/>
    <property type="match status" value="1"/>
</dbReference>
<dbReference type="InterPro" id="IPR014013">
    <property type="entry name" value="Helic_SF1/SF2_ATP-bd_DinG/Rad3"/>
</dbReference>
<dbReference type="FunFam" id="3.40.50.300:FF:000691">
    <property type="entry name" value="Regulator of telomere elongation helicase 1"/>
    <property type="match status" value="1"/>
</dbReference>
<evidence type="ECO:0000256" key="4">
    <source>
        <dbReference type="ARBA" id="ARBA00022741"/>
    </source>
</evidence>
<evidence type="ECO:0000256" key="10">
    <source>
        <dbReference type="ARBA" id="ARBA00023014"/>
    </source>
</evidence>
<dbReference type="InterPro" id="IPR013020">
    <property type="entry name" value="Rad3/Chl1-like"/>
</dbReference>
<evidence type="ECO:0000256" key="12">
    <source>
        <dbReference type="ARBA" id="ARBA00023204"/>
    </source>
</evidence>
<keyword evidence="12 17" id="KW-0234">DNA repair</keyword>
<dbReference type="Proteomes" id="UP000678393">
    <property type="component" value="Unassembled WGS sequence"/>
</dbReference>
<keyword evidence="10 17" id="KW-0411">Iron-sulfur</keyword>
<evidence type="ECO:0000259" key="19">
    <source>
        <dbReference type="PROSITE" id="PS51193"/>
    </source>
</evidence>
<evidence type="ECO:0000256" key="13">
    <source>
        <dbReference type="ARBA" id="ARBA00023235"/>
    </source>
</evidence>
<dbReference type="GO" id="GO:0045910">
    <property type="term" value="P:negative regulation of DNA recombination"/>
    <property type="evidence" value="ECO:0007669"/>
    <property type="project" value="TreeGrafter"/>
</dbReference>
<evidence type="ECO:0000256" key="11">
    <source>
        <dbReference type="ARBA" id="ARBA00023125"/>
    </source>
</evidence>
<dbReference type="PROSITE" id="PS51193">
    <property type="entry name" value="HELICASE_ATP_BIND_2"/>
    <property type="match status" value="1"/>
</dbReference>
<keyword evidence="21" id="KW-1185">Reference proteome</keyword>
<dbReference type="GO" id="GO:0090657">
    <property type="term" value="P:telomeric loop disassembly"/>
    <property type="evidence" value="ECO:0007669"/>
    <property type="project" value="TreeGrafter"/>
</dbReference>
<evidence type="ECO:0000256" key="5">
    <source>
        <dbReference type="ARBA" id="ARBA00022763"/>
    </source>
</evidence>
<dbReference type="SUPFAM" id="SSF47762">
    <property type="entry name" value="PAH2 domain"/>
    <property type="match status" value="1"/>
</dbReference>
<keyword evidence="11 17" id="KW-0238">DNA-binding</keyword>
<sequence length="1050" mass="118332">MPLLEISGVQVNFPFTPYPCQVDYMSKVLTCLQKNQNGVLESPTGTGKTLSLLCASLAWQESRKAQVELTKQAGLAALVSSSANDAGNVNVDRLKASLQTASGASWGSDEFFVPKIIYASRTHSQLSQAVQELKRTAYNSVKSSVIGSREQLCIHQQVQKLTSNTAKVNLCRVKVAARHCHFYNNIEGFKKNGDARKIVGNVVDIEDIVKIGHKTKTCPYYMARELKTDADIVFMPYNYLLDNKSRKAHGVELQGSIIIFDEAHNLEKICEESASFDLSSLDLATAIEETTKLAERVAELSSLETEFSQVDDSAIVPEFTLEDIIRLKKTLLEMEENLDAIDIMNSAQGKTLPGGYMFEFLAKVNINWTTKSLLLDVLDKMSTFLSNDGNSALSTKGAGLSKFADCLKIVFSQEPKEYTTLTTHQKLLSEHFKVHVQKKQAESYNKKKIDSWSTSANNEGRKERILSYWCFSPGHTMKDLLAHGVKVIILTSGTLSPLDSFTMEMQIPFPVQLENPHVIEKSQVWLGTLCKGPDGTVLNSEYKNRSNETYQRSLGNTIMNFARIVPNGLLVFFPSYPVMDNCIEKWKATNQWNVITQYKPVIVEPKGKTLFDEAMDEYYTKVSDPNLNGAIFMAVCRGKVSEGLDFADTNGRAVMITGLPFPPRFDPRVQLKMDFLRENKHKFKGLNENTWYRQQATRAVNQAIGRVIRHNKDFGAIVLCDTRFSSFENRNSLPSWVREQAQVYETFGQALKDVIAFFKEAEKNFPCGMPRPVKSGQEQSVVSGASFDPSFTRRSQSRNHVAVEYERASSVACHIPGLRNSTEEEETLCKQYAKPKLIEKSKKRSLLEALESTEDLSVGAPETSTQNHQSQSQFQMPTYQPPVKKLPGKQKKIKLKENSPTEIIVSASATEMRTKIEQTKSKMAHETSLSYITEVKAVLNKELYKRFSDVLNKYLRERQIHDVVPVLADLFTHSPENHHLFKKFFRFVRQEDKQYYARTCYELTGLSCGYKPSQNDSNSLLDKNTPRVGDDVVTSITKTGHVNRWGSISR</sequence>
<evidence type="ECO:0000313" key="21">
    <source>
        <dbReference type="Proteomes" id="UP000678393"/>
    </source>
</evidence>
<dbReference type="EMBL" id="CAJHNH020006645">
    <property type="protein sequence ID" value="CAG5133949.1"/>
    <property type="molecule type" value="Genomic_DNA"/>
</dbReference>
<proteinExistence type="inferred from homology"/>
<dbReference type="InterPro" id="IPR045028">
    <property type="entry name" value="DinG/Rad3-like"/>
</dbReference>
<keyword evidence="9 17" id="KW-0408">Iron</keyword>
<dbReference type="GO" id="GO:0051539">
    <property type="term" value="F:4 iron, 4 sulfur cluster binding"/>
    <property type="evidence" value="ECO:0007669"/>
    <property type="project" value="UniProtKB-UniRule"/>
</dbReference>
<keyword evidence="7 17" id="KW-0347">Helicase</keyword>
<keyword evidence="2 17" id="KW-0004">4Fe-4S</keyword>
<organism evidence="20 21">
    <name type="scientific">Candidula unifasciata</name>
    <dbReference type="NCBI Taxonomy" id="100452"/>
    <lineage>
        <taxon>Eukaryota</taxon>
        <taxon>Metazoa</taxon>
        <taxon>Spiralia</taxon>
        <taxon>Lophotrochozoa</taxon>
        <taxon>Mollusca</taxon>
        <taxon>Gastropoda</taxon>
        <taxon>Heterobranchia</taxon>
        <taxon>Euthyneura</taxon>
        <taxon>Panpulmonata</taxon>
        <taxon>Eupulmonata</taxon>
        <taxon>Stylommatophora</taxon>
        <taxon>Helicina</taxon>
        <taxon>Helicoidea</taxon>
        <taxon>Geomitridae</taxon>
        <taxon>Candidula</taxon>
    </lineage>
</organism>
<evidence type="ECO:0000256" key="17">
    <source>
        <dbReference type="HAMAP-Rule" id="MF_03065"/>
    </source>
</evidence>
<dbReference type="OrthoDB" id="19182at2759"/>
<dbReference type="PANTHER" id="PTHR11472">
    <property type="entry name" value="DNA REPAIR DEAD HELICASE RAD3/XP-D SUBFAMILY MEMBER"/>
    <property type="match status" value="1"/>
</dbReference>
<dbReference type="SUPFAM" id="SSF52540">
    <property type="entry name" value="P-loop containing nucleoside triphosphate hydrolases"/>
    <property type="match status" value="2"/>
</dbReference>
<accession>A0A8S3ZWT5</accession>
<feature type="binding site" evidence="17">
    <location>
        <position position="180"/>
    </location>
    <ligand>
        <name>[4Fe-4S] cluster</name>
        <dbReference type="ChEBI" id="CHEBI:49883"/>
    </ligand>
</feature>
<dbReference type="Pfam" id="PF23109">
    <property type="entry name" value="ARCH_RTEL1"/>
    <property type="match status" value="1"/>
</dbReference>
<dbReference type="GO" id="GO:0005524">
    <property type="term" value="F:ATP binding"/>
    <property type="evidence" value="ECO:0007669"/>
    <property type="project" value="UniProtKB-UniRule"/>
</dbReference>
<dbReference type="Pfam" id="PF06733">
    <property type="entry name" value="DEAD_2"/>
    <property type="match status" value="1"/>
</dbReference>
<dbReference type="GO" id="GO:0003678">
    <property type="term" value="F:DNA helicase activity"/>
    <property type="evidence" value="ECO:0007669"/>
    <property type="project" value="UniProtKB-UniRule"/>
</dbReference>
<evidence type="ECO:0000256" key="16">
    <source>
        <dbReference type="ARBA" id="ARBA00073810"/>
    </source>
</evidence>
<evidence type="ECO:0000256" key="3">
    <source>
        <dbReference type="ARBA" id="ARBA00022723"/>
    </source>
</evidence>
<dbReference type="InterPro" id="IPR006555">
    <property type="entry name" value="ATP-dep_Helicase_C"/>
</dbReference>
<dbReference type="SMART" id="SM00491">
    <property type="entry name" value="HELICc2"/>
    <property type="match status" value="1"/>
</dbReference>
<dbReference type="GO" id="GO:0046872">
    <property type="term" value="F:metal ion binding"/>
    <property type="evidence" value="ECO:0007669"/>
    <property type="project" value="UniProtKB-UniRule"/>
</dbReference>
<dbReference type="HAMAP" id="MF_03065">
    <property type="entry name" value="RTEL1"/>
    <property type="match status" value="1"/>
</dbReference>